<dbReference type="Gene3D" id="3.90.420.10">
    <property type="entry name" value="Oxidoreductase, molybdopterin-binding domain"/>
    <property type="match status" value="1"/>
</dbReference>
<feature type="transmembrane region" description="Helical" evidence="2">
    <location>
        <begin position="212"/>
        <end position="231"/>
    </location>
</feature>
<dbReference type="RefSeq" id="WP_387701875.1">
    <property type="nucleotide sequence ID" value="NZ_JBIAMX010000014.1"/>
</dbReference>
<feature type="transmembrane region" description="Helical" evidence="2">
    <location>
        <begin position="71"/>
        <end position="92"/>
    </location>
</feature>
<feature type="region of interest" description="Disordered" evidence="1">
    <location>
        <begin position="152"/>
        <end position="210"/>
    </location>
</feature>
<dbReference type="InterPro" id="IPR014756">
    <property type="entry name" value="Ig_E-set"/>
</dbReference>
<evidence type="ECO:0000256" key="2">
    <source>
        <dbReference type="SAM" id="Phobius"/>
    </source>
</evidence>
<sequence>MARRASRPLSALAAALAGIAAAALFLGVGDLIAVLVDPAASPFFVLGATVVDHTPNWLKDSAIRWFGANDKLALSITMAVVMTLAAAAIGVLARRRPAAGATILAALGLGVAGAALLRPSATAWFAAPSVVATAAAVLALLALVTSRAVPAARRPDGRAGREVGRPAPEEPHALALPPAKPDRDQPGAPPSDAQADRIGQGAPPPPGRPRRAFLFTLAAVTAGAAAAGAAGRSLGSRLHDIAADRAAFVLPRASAAPPVAPGTDLRLPGLTPFLTANEDFYRVDTALQLPALTRANWRLRIHGMVDREIRLDFDELSARPAVESIVTLTCVSNEVGGDLAGTARWTGYRLTDLLAEAGPAPGADMVLSRSVDGFTASTPLAALLGNPDALLAVGMNGTPLPVAHGYPARMIVPGLYGYVSATKWVVDLEVTRFDRAEAYWTRRGWSPRAPIETASRIDVPAAFATLPAGPVTVAGVAWAQTRGITAVEVQVDDGPWQPATLAAAYSLDTWRQWSFAWQATPGTHTLRVRATDSTGRPQTPDRTPPFPDGATGHHTRVLTIR</sequence>
<dbReference type="SUPFAM" id="SSF56524">
    <property type="entry name" value="Oxidoreductase molybdopterin-binding domain"/>
    <property type="match status" value="1"/>
</dbReference>
<dbReference type="EMBL" id="JBIAMX010000014">
    <property type="protein sequence ID" value="MFF0545437.1"/>
    <property type="molecule type" value="Genomic_DNA"/>
</dbReference>
<keyword evidence="2" id="KW-0472">Membrane</keyword>
<feature type="domain" description="Oxidoreductase molybdopterin-binding" evidence="3">
    <location>
        <begin position="288"/>
        <end position="439"/>
    </location>
</feature>
<reference evidence="4 5" key="1">
    <citation type="submission" date="2024-10" db="EMBL/GenBank/DDBJ databases">
        <title>The Natural Products Discovery Center: Release of the First 8490 Sequenced Strains for Exploring Actinobacteria Biosynthetic Diversity.</title>
        <authorList>
            <person name="Kalkreuter E."/>
            <person name="Kautsar S.A."/>
            <person name="Yang D."/>
            <person name="Bader C.D."/>
            <person name="Teijaro C.N."/>
            <person name="Fluegel L."/>
            <person name="Davis C.M."/>
            <person name="Simpson J.R."/>
            <person name="Lauterbach L."/>
            <person name="Steele A.D."/>
            <person name="Gui C."/>
            <person name="Meng S."/>
            <person name="Li G."/>
            <person name="Viehrig K."/>
            <person name="Ye F."/>
            <person name="Su P."/>
            <person name="Kiefer A.F."/>
            <person name="Nichols A."/>
            <person name="Cepeda A.J."/>
            <person name="Yan W."/>
            <person name="Fan B."/>
            <person name="Jiang Y."/>
            <person name="Adhikari A."/>
            <person name="Zheng C.-J."/>
            <person name="Schuster L."/>
            <person name="Cowan T.M."/>
            <person name="Smanski M.J."/>
            <person name="Chevrette M.G."/>
            <person name="De Carvalho L.P.S."/>
            <person name="Shen B."/>
        </authorList>
    </citation>
    <scope>NUCLEOTIDE SEQUENCE [LARGE SCALE GENOMIC DNA]</scope>
    <source>
        <strain evidence="4 5">NPDC004045</strain>
    </source>
</reference>
<dbReference type="InterPro" id="IPR000572">
    <property type="entry name" value="OxRdtase_Mopterin-bd_dom"/>
</dbReference>
<protein>
    <submittedName>
        <fullName evidence="4">Molybdopterin-dependent oxidoreductase</fullName>
    </submittedName>
</protein>
<feature type="transmembrane region" description="Helical" evidence="2">
    <location>
        <begin position="123"/>
        <end position="144"/>
    </location>
</feature>
<dbReference type="SUPFAM" id="SSF81296">
    <property type="entry name" value="E set domains"/>
    <property type="match status" value="1"/>
</dbReference>
<evidence type="ECO:0000313" key="4">
    <source>
        <dbReference type="EMBL" id="MFF0545437.1"/>
    </source>
</evidence>
<dbReference type="Pfam" id="PF00174">
    <property type="entry name" value="Oxidored_molyb"/>
    <property type="match status" value="1"/>
</dbReference>
<proteinExistence type="predicted"/>
<feature type="compositionally biased region" description="Basic and acidic residues" evidence="1">
    <location>
        <begin position="153"/>
        <end position="172"/>
    </location>
</feature>
<dbReference type="Proteomes" id="UP001601444">
    <property type="component" value="Unassembled WGS sequence"/>
</dbReference>
<dbReference type="InterPro" id="IPR036374">
    <property type="entry name" value="OxRdtase_Mopterin-bd_sf"/>
</dbReference>
<name>A0ABW6PSN4_9NOCA</name>
<accession>A0ABW6PSN4</accession>
<organism evidence="4 5">
    <name type="scientific">Nocardia thailandica</name>
    <dbReference type="NCBI Taxonomy" id="257275"/>
    <lineage>
        <taxon>Bacteria</taxon>
        <taxon>Bacillati</taxon>
        <taxon>Actinomycetota</taxon>
        <taxon>Actinomycetes</taxon>
        <taxon>Mycobacteriales</taxon>
        <taxon>Nocardiaceae</taxon>
        <taxon>Nocardia</taxon>
    </lineage>
</organism>
<evidence type="ECO:0000256" key="1">
    <source>
        <dbReference type="SAM" id="MobiDB-lite"/>
    </source>
</evidence>
<dbReference type="PANTHER" id="PTHR19372:SF7">
    <property type="entry name" value="SULFITE OXIDASE, MITOCHONDRIAL"/>
    <property type="match status" value="1"/>
</dbReference>
<evidence type="ECO:0000259" key="3">
    <source>
        <dbReference type="Pfam" id="PF00174"/>
    </source>
</evidence>
<gene>
    <name evidence="4" type="ORF">ACFYTF_21635</name>
</gene>
<feature type="transmembrane region" description="Helical" evidence="2">
    <location>
        <begin position="99"/>
        <end position="117"/>
    </location>
</feature>
<keyword evidence="2" id="KW-1133">Transmembrane helix</keyword>
<feature type="region of interest" description="Disordered" evidence="1">
    <location>
        <begin position="530"/>
        <end position="561"/>
    </location>
</feature>
<dbReference type="Gene3D" id="2.60.40.650">
    <property type="match status" value="1"/>
</dbReference>
<comment type="caution">
    <text evidence="4">The sequence shown here is derived from an EMBL/GenBank/DDBJ whole genome shotgun (WGS) entry which is preliminary data.</text>
</comment>
<evidence type="ECO:0000313" key="5">
    <source>
        <dbReference type="Proteomes" id="UP001601444"/>
    </source>
</evidence>
<keyword evidence="2" id="KW-0812">Transmembrane</keyword>
<keyword evidence="5" id="KW-1185">Reference proteome</keyword>
<feature type="compositionally biased region" description="Polar residues" evidence="1">
    <location>
        <begin position="531"/>
        <end position="541"/>
    </location>
</feature>
<dbReference type="PANTHER" id="PTHR19372">
    <property type="entry name" value="SULFITE REDUCTASE"/>
    <property type="match status" value="1"/>
</dbReference>